<dbReference type="EMBL" id="SNRW01023171">
    <property type="protein sequence ID" value="KAA6363237.1"/>
    <property type="molecule type" value="Genomic_DNA"/>
</dbReference>
<protein>
    <submittedName>
        <fullName evidence="2">Uncharacterized protein</fullName>
    </submittedName>
</protein>
<sequence>MYRLDEEMRNKIESEDDQHNMTGKNMTNKKNIRGTIKGVDYTQQEQRQSGIHSKEPIIRSEEEQ</sequence>
<proteinExistence type="predicted"/>
<organism evidence="2 3">
    <name type="scientific">Streblomastix strix</name>
    <dbReference type="NCBI Taxonomy" id="222440"/>
    <lineage>
        <taxon>Eukaryota</taxon>
        <taxon>Metamonada</taxon>
        <taxon>Preaxostyla</taxon>
        <taxon>Oxymonadida</taxon>
        <taxon>Streblomastigidae</taxon>
        <taxon>Streblomastix</taxon>
    </lineage>
</organism>
<reference evidence="2 3" key="1">
    <citation type="submission" date="2019-03" db="EMBL/GenBank/DDBJ databases">
        <title>Single cell metagenomics reveals metabolic interactions within the superorganism composed of flagellate Streblomastix strix and complex community of Bacteroidetes bacteria on its surface.</title>
        <authorList>
            <person name="Treitli S.C."/>
            <person name="Kolisko M."/>
            <person name="Husnik F."/>
            <person name="Keeling P."/>
            <person name="Hampl V."/>
        </authorList>
    </citation>
    <scope>NUCLEOTIDE SEQUENCE [LARGE SCALE GENOMIC DNA]</scope>
    <source>
        <strain evidence="2">ST1C</strain>
    </source>
</reference>
<feature type="compositionally biased region" description="Low complexity" evidence="1">
    <location>
        <begin position="20"/>
        <end position="29"/>
    </location>
</feature>
<feature type="non-terminal residue" evidence="2">
    <location>
        <position position="64"/>
    </location>
</feature>
<feature type="region of interest" description="Disordered" evidence="1">
    <location>
        <begin position="1"/>
        <end position="64"/>
    </location>
</feature>
<dbReference type="Proteomes" id="UP000324800">
    <property type="component" value="Unassembled WGS sequence"/>
</dbReference>
<evidence type="ECO:0000256" key="1">
    <source>
        <dbReference type="SAM" id="MobiDB-lite"/>
    </source>
</evidence>
<feature type="compositionally biased region" description="Basic and acidic residues" evidence="1">
    <location>
        <begin position="1"/>
        <end position="19"/>
    </location>
</feature>
<comment type="caution">
    <text evidence="2">The sequence shown here is derived from an EMBL/GenBank/DDBJ whole genome shotgun (WGS) entry which is preliminary data.</text>
</comment>
<evidence type="ECO:0000313" key="3">
    <source>
        <dbReference type="Proteomes" id="UP000324800"/>
    </source>
</evidence>
<gene>
    <name evidence="2" type="ORF">EZS28_041236</name>
</gene>
<name>A0A5J4TYB6_9EUKA</name>
<feature type="compositionally biased region" description="Basic and acidic residues" evidence="1">
    <location>
        <begin position="52"/>
        <end position="64"/>
    </location>
</feature>
<accession>A0A5J4TYB6</accession>
<dbReference type="AlphaFoldDB" id="A0A5J4TYB6"/>
<evidence type="ECO:0000313" key="2">
    <source>
        <dbReference type="EMBL" id="KAA6363237.1"/>
    </source>
</evidence>
<feature type="compositionally biased region" description="Polar residues" evidence="1">
    <location>
        <begin position="41"/>
        <end position="51"/>
    </location>
</feature>